<dbReference type="Gene3D" id="3.40.920.10">
    <property type="entry name" value="Pyruvate-ferredoxin oxidoreductase, PFOR, domain III"/>
    <property type="match status" value="1"/>
</dbReference>
<sequence>SRIVTGTADLVLAADEVVAVSKDTITLCDASRTVGIINSHIIPTADFILNRDFNFQTRKVNSVLETELRKDSAFFDFTKPAEALLGDSIATNIMMLGFAYQRGLLPLSAESIQQAIEVNGVSIKMNTQAFQLGRLAAADPARLAAMMKGQ</sequence>
<dbReference type="InterPro" id="IPR052198">
    <property type="entry name" value="IorB_Oxidoreductase"/>
</dbReference>
<evidence type="ECO:0000313" key="4">
    <source>
        <dbReference type="Proteomes" id="UP000324058"/>
    </source>
</evidence>
<organism evidence="3 4">
    <name type="scientific">Streptococcus pyogenes</name>
    <dbReference type="NCBI Taxonomy" id="1314"/>
    <lineage>
        <taxon>Bacteria</taxon>
        <taxon>Bacillati</taxon>
        <taxon>Bacillota</taxon>
        <taxon>Bacilli</taxon>
        <taxon>Lactobacillales</taxon>
        <taxon>Streptococcaceae</taxon>
        <taxon>Streptococcus</taxon>
    </lineage>
</organism>
<dbReference type="GO" id="GO:0016903">
    <property type="term" value="F:oxidoreductase activity, acting on the aldehyde or oxo group of donors"/>
    <property type="evidence" value="ECO:0007669"/>
    <property type="project" value="InterPro"/>
</dbReference>
<evidence type="ECO:0000259" key="2">
    <source>
        <dbReference type="Pfam" id="PF01558"/>
    </source>
</evidence>
<reference evidence="3 4" key="1">
    <citation type="submission" date="2019-02" db="EMBL/GenBank/DDBJ databases">
        <title>Novel genomic isolates of S. pyogenes and S. dysgalactiae subsp. equisimilis associated to necrotising fasciitis (NSTI).</title>
        <authorList>
            <person name="Barrantes I."/>
        </authorList>
    </citation>
    <scope>NUCLEOTIDE SEQUENCE [LARGE SCALE GENOMIC DNA]</scope>
    <source>
        <strain evidence="3 4">SPY2028</strain>
    </source>
</reference>
<dbReference type="InterPro" id="IPR002869">
    <property type="entry name" value="Pyrv_flavodox_OxRed_cen"/>
</dbReference>
<comment type="caution">
    <text evidence="3">The sequence shown here is derived from an EMBL/GenBank/DDBJ whole genome shotgun (WGS) entry which is preliminary data.</text>
</comment>
<keyword evidence="1" id="KW-0560">Oxidoreductase</keyword>
<dbReference type="Pfam" id="PF01558">
    <property type="entry name" value="POR"/>
    <property type="match status" value="1"/>
</dbReference>
<proteinExistence type="predicted"/>
<dbReference type="EMBL" id="SJLL01000290">
    <property type="protein sequence ID" value="TYK94547.1"/>
    <property type="molecule type" value="Genomic_DNA"/>
</dbReference>
<name>A0A5S4TFL3_STRPY</name>
<dbReference type="Proteomes" id="UP000324058">
    <property type="component" value="Unassembled WGS sequence"/>
</dbReference>
<dbReference type="InterPro" id="IPR019752">
    <property type="entry name" value="Pyrv/ketoisovalerate_OxRed_cat"/>
</dbReference>
<feature type="domain" description="Pyruvate/ketoisovalerate oxidoreductase catalytic" evidence="2">
    <location>
        <begin position="4"/>
        <end position="134"/>
    </location>
</feature>
<protein>
    <submittedName>
        <fullName evidence="3">Indolepyruvate ferredoxin oxidoreductase family protein</fullName>
    </submittedName>
</protein>
<evidence type="ECO:0000313" key="3">
    <source>
        <dbReference type="EMBL" id="TYK94547.1"/>
    </source>
</evidence>
<gene>
    <name evidence="3" type="ORF">E0F66_11385</name>
</gene>
<dbReference type="SUPFAM" id="SSF53323">
    <property type="entry name" value="Pyruvate-ferredoxin oxidoreductase, PFOR, domain III"/>
    <property type="match status" value="1"/>
</dbReference>
<dbReference type="PANTHER" id="PTHR43854:SF1">
    <property type="entry name" value="INDOLEPYRUVATE OXIDOREDUCTASE SUBUNIT IORB"/>
    <property type="match status" value="1"/>
</dbReference>
<accession>A0A5S4TFL3</accession>
<feature type="non-terminal residue" evidence="3">
    <location>
        <position position="1"/>
    </location>
</feature>
<dbReference type="AlphaFoldDB" id="A0A5S4TFL3"/>
<feature type="non-terminal residue" evidence="3">
    <location>
        <position position="150"/>
    </location>
</feature>
<keyword evidence="3" id="KW-0670">Pyruvate</keyword>
<dbReference type="PANTHER" id="PTHR43854">
    <property type="entry name" value="INDOLEPYRUVATE OXIDOREDUCTASE SUBUNIT IORB"/>
    <property type="match status" value="1"/>
</dbReference>
<evidence type="ECO:0000256" key="1">
    <source>
        <dbReference type="ARBA" id="ARBA00023002"/>
    </source>
</evidence>